<feature type="compositionally biased region" description="Acidic residues" evidence="3">
    <location>
        <begin position="1"/>
        <end position="11"/>
    </location>
</feature>
<evidence type="ECO:0000313" key="4">
    <source>
        <dbReference type="EMBL" id="GMI09057.1"/>
    </source>
</evidence>
<dbReference type="InterPro" id="IPR001611">
    <property type="entry name" value="Leu-rich_rpt"/>
</dbReference>
<dbReference type="AlphaFoldDB" id="A0A9W7FBE9"/>
<reference evidence="4" key="1">
    <citation type="submission" date="2022-07" db="EMBL/GenBank/DDBJ databases">
        <title>Genome analysis of Parmales, a sister group of diatoms, reveals the evolutionary specialization of diatoms from phago-mixotrophs to photoautotrophs.</title>
        <authorList>
            <person name="Ban H."/>
            <person name="Sato S."/>
            <person name="Yoshikawa S."/>
            <person name="Kazumasa Y."/>
            <person name="Nakamura Y."/>
            <person name="Ichinomiya M."/>
            <person name="Saitoh K."/>
            <person name="Sato N."/>
            <person name="Blanc-Mathieu R."/>
            <person name="Endo H."/>
            <person name="Kuwata A."/>
            <person name="Ogata H."/>
        </authorList>
    </citation>
    <scope>NUCLEOTIDE SEQUENCE</scope>
</reference>
<evidence type="ECO:0000256" key="1">
    <source>
        <dbReference type="ARBA" id="ARBA00022614"/>
    </source>
</evidence>
<organism evidence="4 5">
    <name type="scientific">Triparma retinervis</name>
    <dbReference type="NCBI Taxonomy" id="2557542"/>
    <lineage>
        <taxon>Eukaryota</taxon>
        <taxon>Sar</taxon>
        <taxon>Stramenopiles</taxon>
        <taxon>Ochrophyta</taxon>
        <taxon>Bolidophyceae</taxon>
        <taxon>Parmales</taxon>
        <taxon>Triparmaceae</taxon>
        <taxon>Triparma</taxon>
    </lineage>
</organism>
<dbReference type="Pfam" id="PF12799">
    <property type="entry name" value="LRR_4"/>
    <property type="match status" value="1"/>
</dbReference>
<evidence type="ECO:0000256" key="3">
    <source>
        <dbReference type="SAM" id="MobiDB-lite"/>
    </source>
</evidence>
<feature type="region of interest" description="Disordered" evidence="3">
    <location>
        <begin position="349"/>
        <end position="435"/>
    </location>
</feature>
<dbReference type="SMART" id="SM00364">
    <property type="entry name" value="LRR_BAC"/>
    <property type="match status" value="2"/>
</dbReference>
<dbReference type="PROSITE" id="PS51450">
    <property type="entry name" value="LRR"/>
    <property type="match status" value="3"/>
</dbReference>
<dbReference type="PANTHER" id="PTHR15454">
    <property type="entry name" value="NISCHARIN RELATED"/>
    <property type="match status" value="1"/>
</dbReference>
<keyword evidence="1" id="KW-0433">Leucine-rich repeat</keyword>
<keyword evidence="2" id="KW-0677">Repeat</keyword>
<feature type="region of interest" description="Disordered" evidence="3">
    <location>
        <begin position="1"/>
        <end position="71"/>
    </location>
</feature>
<feature type="region of interest" description="Disordered" evidence="3">
    <location>
        <begin position="289"/>
        <end position="316"/>
    </location>
</feature>
<proteinExistence type="predicted"/>
<gene>
    <name evidence="4" type="ORF">TrRE_jg4360</name>
</gene>
<feature type="compositionally biased region" description="Low complexity" evidence="3">
    <location>
        <begin position="297"/>
        <end position="308"/>
    </location>
</feature>
<keyword evidence="5" id="KW-1185">Reference proteome</keyword>
<evidence type="ECO:0000313" key="5">
    <source>
        <dbReference type="Proteomes" id="UP001165082"/>
    </source>
</evidence>
<evidence type="ECO:0000256" key="2">
    <source>
        <dbReference type="ARBA" id="ARBA00022737"/>
    </source>
</evidence>
<dbReference type="InterPro" id="IPR025875">
    <property type="entry name" value="Leu-rich_rpt_4"/>
</dbReference>
<dbReference type="InterPro" id="IPR032675">
    <property type="entry name" value="LRR_dom_sf"/>
</dbReference>
<sequence length="632" mass="68428">MFGFEETDEEKAESSPTQSPSTPDPGTSSTPDLQAPDTDRDDQQTSPQASPKRQPLTPSRPPLLNFSENLPPTPFGATTVLSDLSTETANLEHVRAIILSDQNILDVKGIELDRFSSLSMLNLSFNSISTLTPLSFVSPSSYSSFLTNLDVSHNKLTSLSGVESLPSLKVLRASNNKIEEVSSLCDLTSLEELWLSRNVIDAPQLLNLTQLPNLLHFIGSSNPWCSHEHYKIVLLSMFENCQTFDCRPVEEDDLDEAAEFAVSTDGKGVFHKLKFTILQSENHSYFKQKVSNKEANTSTSGPSKTTTTAAINPIPKSPPGATLATASISDCLSLLPSFGDEIAKIKKEKAVARRKVRKKPSTSLPPKTGQVKFKPVSWQGSINSEAGHSPHSSHGGNAGVASPRVMETIEGDNGTEPSHLVQGDPDPGSVPSPPRPVRAVALPFKKLYTKGGVGIESKSDGTAYAKWPSGGHAINRDSSRLTCTYSSGRVAVTFDDLGNGSVYYPDGKTALSLSPQECLFFRKVEGTQRTSKTKFDIVPLNSSSGQVRIPLHQSVGVDFCASPLRIEVYFKVKNIHCKFVAPGTEGGQVVVPIERKGDLFGERERVKKVKEEVVPLEHGDFLSAIQRAVAGL</sequence>
<accession>A0A9W7FBE9</accession>
<comment type="caution">
    <text evidence="4">The sequence shown here is derived from an EMBL/GenBank/DDBJ whole genome shotgun (WGS) entry which is preliminary data.</text>
</comment>
<dbReference type="SMART" id="SM00365">
    <property type="entry name" value="LRR_SD22"/>
    <property type="match status" value="4"/>
</dbReference>
<protein>
    <submittedName>
        <fullName evidence="4">Uncharacterized protein</fullName>
    </submittedName>
</protein>
<dbReference type="EMBL" id="BRXZ01000295">
    <property type="protein sequence ID" value="GMI09057.1"/>
    <property type="molecule type" value="Genomic_DNA"/>
</dbReference>
<dbReference type="Gene3D" id="3.80.10.10">
    <property type="entry name" value="Ribonuclease Inhibitor"/>
    <property type="match status" value="1"/>
</dbReference>
<feature type="compositionally biased region" description="Polar residues" evidence="3">
    <location>
        <begin position="378"/>
        <end position="395"/>
    </location>
</feature>
<feature type="compositionally biased region" description="Low complexity" evidence="3">
    <location>
        <begin position="14"/>
        <end position="31"/>
    </location>
</feature>
<dbReference type="Proteomes" id="UP001165082">
    <property type="component" value="Unassembled WGS sequence"/>
</dbReference>
<name>A0A9W7FBE9_9STRA</name>
<dbReference type="OrthoDB" id="266138at2759"/>
<dbReference type="SUPFAM" id="SSF52075">
    <property type="entry name" value="Outer arm dynein light chain 1"/>
    <property type="match status" value="1"/>
</dbReference>
<dbReference type="GO" id="GO:0005737">
    <property type="term" value="C:cytoplasm"/>
    <property type="evidence" value="ECO:0007669"/>
    <property type="project" value="TreeGrafter"/>
</dbReference>